<proteinExistence type="predicted"/>
<feature type="compositionally biased region" description="Basic and acidic residues" evidence="1">
    <location>
        <begin position="25"/>
        <end position="37"/>
    </location>
</feature>
<feature type="transmembrane region" description="Helical" evidence="2">
    <location>
        <begin position="114"/>
        <end position="136"/>
    </location>
</feature>
<evidence type="ECO:0000256" key="1">
    <source>
        <dbReference type="SAM" id="MobiDB-lite"/>
    </source>
</evidence>
<organism evidence="3 4">
    <name type="scientific">Nannocystis punicea</name>
    <dbReference type="NCBI Taxonomy" id="2995304"/>
    <lineage>
        <taxon>Bacteria</taxon>
        <taxon>Pseudomonadati</taxon>
        <taxon>Myxococcota</taxon>
        <taxon>Polyangia</taxon>
        <taxon>Nannocystales</taxon>
        <taxon>Nannocystaceae</taxon>
        <taxon>Nannocystis</taxon>
    </lineage>
</organism>
<feature type="compositionally biased region" description="Low complexity" evidence="1">
    <location>
        <begin position="153"/>
        <end position="163"/>
    </location>
</feature>
<dbReference type="EMBL" id="CP114040">
    <property type="protein sequence ID" value="WAS95110.1"/>
    <property type="molecule type" value="Genomic_DNA"/>
</dbReference>
<keyword evidence="2" id="KW-0472">Membrane</keyword>
<keyword evidence="2" id="KW-1133">Transmembrane helix</keyword>
<accession>A0ABY7H7P5</accession>
<dbReference type="RefSeq" id="WP_269037442.1">
    <property type="nucleotide sequence ID" value="NZ_CP114040.1"/>
</dbReference>
<evidence type="ECO:0000256" key="2">
    <source>
        <dbReference type="SAM" id="Phobius"/>
    </source>
</evidence>
<reference evidence="3" key="1">
    <citation type="submission" date="2022-11" db="EMBL/GenBank/DDBJ databases">
        <title>Minimal conservation of predation-associated metabolite biosynthetic gene clusters underscores biosynthetic potential of Myxococcota including descriptions for ten novel species: Archangium lansinium sp. nov., Myxococcus landrumus sp. nov., Nannocystis bai.</title>
        <authorList>
            <person name="Ahearne A."/>
            <person name="Stevens C."/>
            <person name="Dowd S."/>
        </authorList>
    </citation>
    <scope>NUCLEOTIDE SEQUENCE</scope>
    <source>
        <strain evidence="3">Fl3</strain>
    </source>
</reference>
<sequence length="205" mass="21361">MADGDSVRRRLSFKQSLAPAQRRPASRDRRGPIRRGESPWSGSGCSALGNTRAGRFGGAPRGAEAARVRDSCVGTIAADLARLATIYATLGLVPLMLAVSIDLSIITSRVTKSVALSLALSGSLLAVFVGLWLVFAQEGESRDRDRPAAPRISDSSDAAPAESARPRAPPGRRIRPDCGGRGSTGARARHTATAHPDAAALARSA</sequence>
<evidence type="ECO:0000313" key="4">
    <source>
        <dbReference type="Proteomes" id="UP001164459"/>
    </source>
</evidence>
<feature type="transmembrane region" description="Helical" evidence="2">
    <location>
        <begin position="86"/>
        <end position="108"/>
    </location>
</feature>
<keyword evidence="2" id="KW-0812">Transmembrane</keyword>
<dbReference type="Proteomes" id="UP001164459">
    <property type="component" value="Chromosome"/>
</dbReference>
<protein>
    <submittedName>
        <fullName evidence="3">Uncharacterized protein</fullName>
    </submittedName>
</protein>
<feature type="region of interest" description="Disordered" evidence="1">
    <location>
        <begin position="1"/>
        <end position="46"/>
    </location>
</feature>
<gene>
    <name evidence="3" type="ORF">O0S08_03025</name>
</gene>
<keyword evidence="4" id="KW-1185">Reference proteome</keyword>
<feature type="compositionally biased region" description="Low complexity" evidence="1">
    <location>
        <begin position="193"/>
        <end position="205"/>
    </location>
</feature>
<feature type="region of interest" description="Disordered" evidence="1">
    <location>
        <begin position="143"/>
        <end position="205"/>
    </location>
</feature>
<name>A0ABY7H7P5_9BACT</name>
<evidence type="ECO:0000313" key="3">
    <source>
        <dbReference type="EMBL" id="WAS95110.1"/>
    </source>
</evidence>